<dbReference type="Proteomes" id="UP001219862">
    <property type="component" value="Unassembled WGS sequence"/>
</dbReference>
<evidence type="ECO:0008006" key="4">
    <source>
        <dbReference type="Google" id="ProtNLM"/>
    </source>
</evidence>
<evidence type="ECO:0000256" key="1">
    <source>
        <dbReference type="SAM" id="SignalP"/>
    </source>
</evidence>
<accession>A0ABT5KUM6</accession>
<comment type="caution">
    <text evidence="2">The sequence shown here is derived from an EMBL/GenBank/DDBJ whole genome shotgun (WGS) entry which is preliminary data.</text>
</comment>
<evidence type="ECO:0000313" key="3">
    <source>
        <dbReference type="Proteomes" id="UP001219862"/>
    </source>
</evidence>
<gene>
    <name evidence="2" type="ORF">PRZ01_15765</name>
</gene>
<feature type="signal peptide" evidence="1">
    <location>
        <begin position="1"/>
        <end position="29"/>
    </location>
</feature>
<proteinExistence type="predicted"/>
<evidence type="ECO:0000313" key="2">
    <source>
        <dbReference type="EMBL" id="MDC8786647.1"/>
    </source>
</evidence>
<keyword evidence="3" id="KW-1185">Reference proteome</keyword>
<dbReference type="Gene3D" id="3.50.30.30">
    <property type="match status" value="1"/>
</dbReference>
<reference evidence="2 3" key="1">
    <citation type="submission" date="2022-10" db="EMBL/GenBank/DDBJ databases">
        <title>paucibacter sp. hw8 Genome sequencing.</title>
        <authorList>
            <person name="Park S."/>
        </authorList>
    </citation>
    <scope>NUCLEOTIDE SEQUENCE [LARGE SCALE GENOMIC DNA]</scope>
    <source>
        <strain evidence="3">hw8</strain>
    </source>
</reference>
<dbReference type="PROSITE" id="PS51257">
    <property type="entry name" value="PROKAR_LIPOPROTEIN"/>
    <property type="match status" value="1"/>
</dbReference>
<dbReference type="Gene3D" id="3.40.630.10">
    <property type="entry name" value="Zn peptidases"/>
    <property type="match status" value="1"/>
</dbReference>
<name>A0ABT5KUM6_9BURK</name>
<dbReference type="EMBL" id="JAQQXS010000014">
    <property type="protein sequence ID" value="MDC8786647.1"/>
    <property type="molecule type" value="Genomic_DNA"/>
</dbReference>
<dbReference type="SUPFAM" id="SSF53187">
    <property type="entry name" value="Zn-dependent exopeptidases"/>
    <property type="match status" value="1"/>
</dbReference>
<keyword evidence="1" id="KW-0732">Signal</keyword>
<sequence length="432" mass="46908">MFQSTRPISASFRTALQVLTLGFAGAACAQGTVSLGGTLNDDVRTYSDFGVHRYGSKGEQSALAWMGRELAAAGFTVEKQALQMGRQLTLNEAHITLGGKTSEAFPHWWPPEQQMQLKLEAALKAPNESTGAFAWLRLPYERGAYLNAQHTQKILEVAAHKPLAILLTIDNPAGSIFTYNVNQEDAPWPVPVIVVPARLAAQLEAAQQSGEKMNIDMSMQYQRDVSSYNVIGRIDNGAARTVVVSTPVSSWFTSSCERGPGIALFLALARHVAKEKRATNFVFVGTVGHEIGHGGMESFIHAKAPAPDKVKAWLHLGASLACYGWTHDAATSQWRMRAEADPSLRVLLASESLQNQAVTAFKGVAATPLFAEKSGIGELRDVRAAGYVNYFGMAGLHRFFHTPDDRAELTGPELLEPLANAFTKMLDELTVN</sequence>
<organism evidence="2 3">
    <name type="scientific">Roseateles koreensis</name>
    <dbReference type="NCBI Taxonomy" id="2987526"/>
    <lineage>
        <taxon>Bacteria</taxon>
        <taxon>Pseudomonadati</taxon>
        <taxon>Pseudomonadota</taxon>
        <taxon>Betaproteobacteria</taxon>
        <taxon>Burkholderiales</taxon>
        <taxon>Sphaerotilaceae</taxon>
        <taxon>Roseateles</taxon>
    </lineage>
</organism>
<feature type="chain" id="PRO_5046075935" description="Peptidase M28 domain-containing protein" evidence="1">
    <location>
        <begin position="30"/>
        <end position="432"/>
    </location>
</feature>
<protein>
    <recommendedName>
        <fullName evidence="4">Peptidase M28 domain-containing protein</fullName>
    </recommendedName>
</protein>